<feature type="coiled-coil region" evidence="5">
    <location>
        <begin position="16"/>
        <end position="43"/>
    </location>
</feature>
<keyword evidence="2" id="KW-0547">Nucleotide-binding</keyword>
<dbReference type="PROSITE" id="PS00108">
    <property type="entry name" value="PROTEIN_KINASE_ST"/>
    <property type="match status" value="1"/>
</dbReference>
<dbReference type="InterPro" id="IPR008271">
    <property type="entry name" value="Ser/Thr_kinase_AS"/>
</dbReference>
<gene>
    <name evidence="7" type="ORF">Satyrvirus21_1</name>
</gene>
<evidence type="ECO:0000256" key="3">
    <source>
        <dbReference type="ARBA" id="ARBA00022777"/>
    </source>
</evidence>
<accession>A0A3G5AEB3</accession>
<dbReference type="PIRSF" id="PIRSF000654">
    <property type="entry name" value="Integrin-linked_kinase"/>
    <property type="match status" value="1"/>
</dbReference>
<dbReference type="Gene3D" id="3.30.200.20">
    <property type="entry name" value="Phosphorylase Kinase, domain 1"/>
    <property type="match status" value="1"/>
</dbReference>
<dbReference type="PROSITE" id="PS50011">
    <property type="entry name" value="PROTEIN_KINASE_DOM"/>
    <property type="match status" value="1"/>
</dbReference>
<dbReference type="GO" id="GO:0005524">
    <property type="term" value="F:ATP binding"/>
    <property type="evidence" value="ECO:0007669"/>
    <property type="project" value="UniProtKB-KW"/>
</dbReference>
<keyword evidence="3" id="KW-0418">Kinase</keyword>
<dbReference type="InterPro" id="IPR000719">
    <property type="entry name" value="Prot_kinase_dom"/>
</dbReference>
<sequence>FKEITHQMPSEIQEKLVDTQKSLEIEKRKNQALKAQIKFIKQNYINDLQIPEPIKKVINLKKIEIHQQLAVTGGSFATIYSCTIDGWKCAMKEMDLVIMDLDTFHIENFKKEIKLMEKLPVHKNLVRYLFYTIDNTHIRLFMTLYDSSMSYILEQRSKLSKKFKPNDISRFLKDILSGLEILHENRIIHRDLKLCNIFVSKNQFGDIENLCIGDFDTARFIGYNKVSQTICGTFGYTAPEVNSGTSYSFPADIWSIGVIAFELVTFEPPVTRCPNYKESDVLKQLIDSQDIEKDVLPNEFKHIEKMIQGCLITDPDYRASIDDCKSILFDFGIISK</sequence>
<keyword evidence="1" id="KW-0808">Transferase</keyword>
<evidence type="ECO:0000256" key="2">
    <source>
        <dbReference type="ARBA" id="ARBA00022741"/>
    </source>
</evidence>
<evidence type="ECO:0000256" key="5">
    <source>
        <dbReference type="SAM" id="Coils"/>
    </source>
</evidence>
<dbReference type="GO" id="GO:0042594">
    <property type="term" value="P:response to starvation"/>
    <property type="evidence" value="ECO:0007669"/>
    <property type="project" value="TreeGrafter"/>
</dbReference>
<dbReference type="Pfam" id="PF00069">
    <property type="entry name" value="Pkinase"/>
    <property type="match status" value="1"/>
</dbReference>
<evidence type="ECO:0000256" key="4">
    <source>
        <dbReference type="ARBA" id="ARBA00022840"/>
    </source>
</evidence>
<dbReference type="SUPFAM" id="SSF56112">
    <property type="entry name" value="Protein kinase-like (PK-like)"/>
    <property type="match status" value="1"/>
</dbReference>
<dbReference type="GO" id="GO:0016020">
    <property type="term" value="C:membrane"/>
    <property type="evidence" value="ECO:0007669"/>
    <property type="project" value="TreeGrafter"/>
</dbReference>
<protein>
    <recommendedName>
        <fullName evidence="6">Protein kinase domain-containing protein</fullName>
    </recommendedName>
</protein>
<dbReference type="GO" id="GO:0004674">
    <property type="term" value="F:protein serine/threonine kinase activity"/>
    <property type="evidence" value="ECO:0007669"/>
    <property type="project" value="InterPro"/>
</dbReference>
<keyword evidence="5" id="KW-0175">Coiled coil</keyword>
<dbReference type="PANTHER" id="PTHR24348">
    <property type="entry name" value="SERINE/THREONINE-PROTEIN KINASE UNC-51-RELATED"/>
    <property type="match status" value="1"/>
</dbReference>
<dbReference type="Gene3D" id="1.10.510.10">
    <property type="entry name" value="Transferase(Phosphotransferase) domain 1"/>
    <property type="match status" value="1"/>
</dbReference>
<dbReference type="EMBL" id="MK072457">
    <property type="protein sequence ID" value="AYV85517.1"/>
    <property type="molecule type" value="Genomic_DNA"/>
</dbReference>
<name>A0A3G5AEB3_9VIRU</name>
<evidence type="ECO:0000313" key="7">
    <source>
        <dbReference type="EMBL" id="AYV85517.1"/>
    </source>
</evidence>
<dbReference type="PANTHER" id="PTHR24348:SF22">
    <property type="entry name" value="NON-SPECIFIC SERINE_THREONINE PROTEIN KINASE"/>
    <property type="match status" value="1"/>
</dbReference>
<keyword evidence="4" id="KW-0067">ATP-binding</keyword>
<feature type="non-terminal residue" evidence="7">
    <location>
        <position position="1"/>
    </location>
</feature>
<dbReference type="InterPro" id="IPR011009">
    <property type="entry name" value="Kinase-like_dom_sf"/>
</dbReference>
<feature type="domain" description="Protein kinase" evidence="6">
    <location>
        <begin position="65"/>
        <end position="329"/>
    </location>
</feature>
<organism evidence="7">
    <name type="scientific">Satyrvirus sp</name>
    <dbReference type="NCBI Taxonomy" id="2487771"/>
    <lineage>
        <taxon>Viruses</taxon>
        <taxon>Varidnaviria</taxon>
        <taxon>Bamfordvirae</taxon>
        <taxon>Nucleocytoviricota</taxon>
        <taxon>Megaviricetes</taxon>
        <taxon>Imitervirales</taxon>
        <taxon>Mimiviridae</taxon>
        <taxon>Megamimivirinae</taxon>
    </lineage>
</organism>
<evidence type="ECO:0000256" key="1">
    <source>
        <dbReference type="ARBA" id="ARBA00022679"/>
    </source>
</evidence>
<reference evidence="7" key="1">
    <citation type="submission" date="2018-10" db="EMBL/GenBank/DDBJ databases">
        <title>Hidden diversity of soil giant viruses.</title>
        <authorList>
            <person name="Schulz F."/>
            <person name="Alteio L."/>
            <person name="Goudeau D."/>
            <person name="Ryan E.M."/>
            <person name="Malmstrom R.R."/>
            <person name="Blanchard J."/>
            <person name="Woyke T."/>
        </authorList>
    </citation>
    <scope>NUCLEOTIDE SEQUENCE</scope>
    <source>
        <strain evidence="7">SAV1</strain>
    </source>
</reference>
<proteinExistence type="predicted"/>
<dbReference type="InterPro" id="IPR045269">
    <property type="entry name" value="Atg1-like"/>
</dbReference>
<evidence type="ECO:0000259" key="6">
    <source>
        <dbReference type="PROSITE" id="PS50011"/>
    </source>
</evidence>
<dbReference type="SMART" id="SM00220">
    <property type="entry name" value="S_TKc"/>
    <property type="match status" value="1"/>
</dbReference>